<accession>A0AAD8A8T6</accession>
<dbReference type="AlphaFoldDB" id="A0AAD8A8T6"/>
<dbReference type="PROSITE" id="PS00134">
    <property type="entry name" value="TRYPSIN_HIS"/>
    <property type="match status" value="1"/>
</dbReference>
<evidence type="ECO:0000313" key="4">
    <source>
        <dbReference type="Proteomes" id="UP001233999"/>
    </source>
</evidence>
<dbReference type="SUPFAM" id="SSF50494">
    <property type="entry name" value="Trypsin-like serine proteases"/>
    <property type="match status" value="1"/>
</dbReference>
<dbReference type="Gene3D" id="2.40.10.10">
    <property type="entry name" value="Trypsin-like serine proteases"/>
    <property type="match status" value="1"/>
</dbReference>
<organism evidence="3 4">
    <name type="scientific">Diploptera punctata</name>
    <name type="common">Pacific beetle cockroach</name>
    <dbReference type="NCBI Taxonomy" id="6984"/>
    <lineage>
        <taxon>Eukaryota</taxon>
        <taxon>Metazoa</taxon>
        <taxon>Ecdysozoa</taxon>
        <taxon>Arthropoda</taxon>
        <taxon>Hexapoda</taxon>
        <taxon>Insecta</taxon>
        <taxon>Pterygota</taxon>
        <taxon>Neoptera</taxon>
        <taxon>Polyneoptera</taxon>
        <taxon>Dictyoptera</taxon>
        <taxon>Blattodea</taxon>
        <taxon>Blaberoidea</taxon>
        <taxon>Blaberidae</taxon>
        <taxon>Diplopterinae</taxon>
        <taxon>Diploptera</taxon>
    </lineage>
</organism>
<evidence type="ECO:0000259" key="2">
    <source>
        <dbReference type="PROSITE" id="PS50240"/>
    </source>
</evidence>
<feature type="non-terminal residue" evidence="3">
    <location>
        <position position="1"/>
    </location>
</feature>
<dbReference type="PANTHER" id="PTHR24250">
    <property type="entry name" value="CHYMOTRYPSIN-RELATED"/>
    <property type="match status" value="1"/>
</dbReference>
<feature type="non-terminal residue" evidence="3">
    <location>
        <position position="238"/>
    </location>
</feature>
<dbReference type="GO" id="GO:0004252">
    <property type="term" value="F:serine-type endopeptidase activity"/>
    <property type="evidence" value="ECO:0007669"/>
    <property type="project" value="InterPro"/>
</dbReference>
<keyword evidence="4" id="KW-1185">Reference proteome</keyword>
<dbReference type="GO" id="GO:0006508">
    <property type="term" value="P:proteolysis"/>
    <property type="evidence" value="ECO:0007669"/>
    <property type="project" value="InterPro"/>
</dbReference>
<dbReference type="Proteomes" id="UP001233999">
    <property type="component" value="Unassembled WGS sequence"/>
</dbReference>
<dbReference type="InterPro" id="IPR001314">
    <property type="entry name" value="Peptidase_S1A"/>
</dbReference>
<dbReference type="PRINTS" id="PR00722">
    <property type="entry name" value="CHYMOTRYPSIN"/>
</dbReference>
<protein>
    <recommendedName>
        <fullName evidence="2">Peptidase S1 domain-containing protein</fullName>
    </recommendedName>
</protein>
<reference evidence="3" key="1">
    <citation type="journal article" date="2023" name="IScience">
        <title>Live-bearing cockroach genome reveals convergent evolutionary mechanisms linked to viviparity in insects and beyond.</title>
        <authorList>
            <person name="Fouks B."/>
            <person name="Harrison M.C."/>
            <person name="Mikhailova A.A."/>
            <person name="Marchal E."/>
            <person name="English S."/>
            <person name="Carruthers M."/>
            <person name="Jennings E.C."/>
            <person name="Chiamaka E.L."/>
            <person name="Frigard R.A."/>
            <person name="Pippel M."/>
            <person name="Attardo G.M."/>
            <person name="Benoit J.B."/>
            <person name="Bornberg-Bauer E."/>
            <person name="Tobe S.S."/>
        </authorList>
    </citation>
    <scope>NUCLEOTIDE SEQUENCE</scope>
    <source>
        <strain evidence="3">Stay&amp;Tobe</strain>
    </source>
</reference>
<feature type="domain" description="Peptidase S1" evidence="2">
    <location>
        <begin position="2"/>
        <end position="236"/>
    </location>
</feature>
<proteinExistence type="predicted"/>
<dbReference type="InterPro" id="IPR043504">
    <property type="entry name" value="Peptidase_S1_PA_chymotrypsin"/>
</dbReference>
<dbReference type="Pfam" id="PF00089">
    <property type="entry name" value="Trypsin"/>
    <property type="match status" value="1"/>
</dbReference>
<reference evidence="3" key="2">
    <citation type="submission" date="2023-05" db="EMBL/GenBank/DDBJ databases">
        <authorList>
            <person name="Fouks B."/>
        </authorList>
    </citation>
    <scope>NUCLEOTIDE SEQUENCE</scope>
    <source>
        <strain evidence="3">Stay&amp;Tobe</strain>
        <tissue evidence="3">Testes</tissue>
    </source>
</reference>
<sequence length="238" mass="26540">RIIGGDRATKGMFPYITGLKITTINLDDNNRSSYKCTGTILADRWILTAAHCADVPPYNMILDAITYSAGEVTLREDNMDNIVGYAIHPDYGTRMKRFEDGSVMDYAVNDLCLLLTSSVIKFDKFVQPVCISSSKEIKGDCITLGFGRLGNEQGEIGNLDLYFAHLDYEVMDGYDPKTNFLRMKYRFPSKGDSGGPLVCDGWQLGVLSQRRMTATGMDGTYTIVGNFKSWIENITKID</sequence>
<dbReference type="InterPro" id="IPR009003">
    <property type="entry name" value="Peptidase_S1_PA"/>
</dbReference>
<evidence type="ECO:0000256" key="1">
    <source>
        <dbReference type="ARBA" id="ARBA00023157"/>
    </source>
</evidence>
<name>A0AAD8A8T6_DIPPU</name>
<dbReference type="InterPro" id="IPR018114">
    <property type="entry name" value="TRYPSIN_HIS"/>
</dbReference>
<dbReference type="InterPro" id="IPR001254">
    <property type="entry name" value="Trypsin_dom"/>
</dbReference>
<dbReference type="PROSITE" id="PS50240">
    <property type="entry name" value="TRYPSIN_DOM"/>
    <property type="match status" value="1"/>
</dbReference>
<comment type="caution">
    <text evidence="3">The sequence shown here is derived from an EMBL/GenBank/DDBJ whole genome shotgun (WGS) entry which is preliminary data.</text>
</comment>
<keyword evidence="1" id="KW-1015">Disulfide bond</keyword>
<gene>
    <name evidence="3" type="ORF">L9F63_014341</name>
</gene>
<evidence type="ECO:0000313" key="3">
    <source>
        <dbReference type="EMBL" id="KAJ9594181.1"/>
    </source>
</evidence>
<dbReference type="SMART" id="SM00020">
    <property type="entry name" value="Tryp_SPc"/>
    <property type="match status" value="1"/>
</dbReference>
<dbReference type="EMBL" id="JASPKZ010003064">
    <property type="protein sequence ID" value="KAJ9594181.1"/>
    <property type="molecule type" value="Genomic_DNA"/>
</dbReference>